<protein>
    <submittedName>
        <fullName evidence="2">Uncharacterized protein</fullName>
    </submittedName>
</protein>
<dbReference type="PaxDb" id="3055-EDO97059"/>
<keyword evidence="1" id="KW-0472">Membrane</keyword>
<dbReference type="RefSeq" id="XP_001702329.2">
    <property type="nucleotide sequence ID" value="XM_001702277.2"/>
</dbReference>
<evidence type="ECO:0000313" key="2">
    <source>
        <dbReference type="EMBL" id="PNW79628.1"/>
    </source>
</evidence>
<dbReference type="ExpressionAtlas" id="A0A2K3DGG8">
    <property type="expression patterns" value="baseline and differential"/>
</dbReference>
<evidence type="ECO:0000313" key="3">
    <source>
        <dbReference type="Proteomes" id="UP000006906"/>
    </source>
</evidence>
<dbReference type="Gramene" id="PNW79628">
    <property type="protein sequence ID" value="PNW79628"/>
    <property type="gene ID" value="CHLRE_08g360650v5"/>
</dbReference>
<feature type="transmembrane region" description="Helical" evidence="1">
    <location>
        <begin position="91"/>
        <end position="118"/>
    </location>
</feature>
<sequence>MSFLGCEVDVPRAVLPRRGFQLKRTVATCVSRPPSAVRKYLAEKFTVNKDVASPAEMARLTRSVEDVEEQMLSKVDQINTKIDRDFGELRLYFLVLLLLVLSTVSPDSFLCTIISAVFKK</sequence>
<reference evidence="2 3" key="1">
    <citation type="journal article" date="2007" name="Science">
        <title>The Chlamydomonas genome reveals the evolution of key animal and plant functions.</title>
        <authorList>
            <person name="Merchant S.S."/>
            <person name="Prochnik S.E."/>
            <person name="Vallon O."/>
            <person name="Harris E.H."/>
            <person name="Karpowicz S.J."/>
            <person name="Witman G.B."/>
            <person name="Terry A."/>
            <person name="Salamov A."/>
            <person name="Fritz-Laylin L.K."/>
            <person name="Marechal-Drouard L."/>
            <person name="Marshall W.F."/>
            <person name="Qu L.H."/>
            <person name="Nelson D.R."/>
            <person name="Sanderfoot A.A."/>
            <person name="Spalding M.H."/>
            <person name="Kapitonov V.V."/>
            <person name="Ren Q."/>
            <person name="Ferris P."/>
            <person name="Lindquist E."/>
            <person name="Shapiro H."/>
            <person name="Lucas S.M."/>
            <person name="Grimwood J."/>
            <person name="Schmutz J."/>
            <person name="Cardol P."/>
            <person name="Cerutti H."/>
            <person name="Chanfreau G."/>
            <person name="Chen C.L."/>
            <person name="Cognat V."/>
            <person name="Croft M.T."/>
            <person name="Dent R."/>
            <person name="Dutcher S."/>
            <person name="Fernandez E."/>
            <person name="Fukuzawa H."/>
            <person name="Gonzalez-Ballester D."/>
            <person name="Gonzalez-Halphen D."/>
            <person name="Hallmann A."/>
            <person name="Hanikenne M."/>
            <person name="Hippler M."/>
            <person name="Inwood W."/>
            <person name="Jabbari K."/>
            <person name="Kalanon M."/>
            <person name="Kuras R."/>
            <person name="Lefebvre P.A."/>
            <person name="Lemaire S.D."/>
            <person name="Lobanov A.V."/>
            <person name="Lohr M."/>
            <person name="Manuell A."/>
            <person name="Meier I."/>
            <person name="Mets L."/>
            <person name="Mittag M."/>
            <person name="Mittelmeier T."/>
            <person name="Moroney J.V."/>
            <person name="Moseley J."/>
            <person name="Napoli C."/>
            <person name="Nedelcu A.M."/>
            <person name="Niyogi K."/>
            <person name="Novoselov S.V."/>
            <person name="Paulsen I.T."/>
            <person name="Pazour G."/>
            <person name="Purton S."/>
            <person name="Ral J.P."/>
            <person name="Riano-Pachon D.M."/>
            <person name="Riekhof W."/>
            <person name="Rymarquis L."/>
            <person name="Schroda M."/>
            <person name="Stern D."/>
            <person name="Umen J."/>
            <person name="Willows R."/>
            <person name="Wilson N."/>
            <person name="Zimmer S.L."/>
            <person name="Allmer J."/>
            <person name="Balk J."/>
            <person name="Bisova K."/>
            <person name="Chen C.J."/>
            <person name="Elias M."/>
            <person name="Gendler K."/>
            <person name="Hauser C."/>
            <person name="Lamb M.R."/>
            <person name="Ledford H."/>
            <person name="Long J.C."/>
            <person name="Minagawa J."/>
            <person name="Page M.D."/>
            <person name="Pan J."/>
            <person name="Pootakham W."/>
            <person name="Roje S."/>
            <person name="Rose A."/>
            <person name="Stahlberg E."/>
            <person name="Terauchi A.M."/>
            <person name="Yang P."/>
            <person name="Ball S."/>
            <person name="Bowler C."/>
            <person name="Dieckmann C.L."/>
            <person name="Gladyshev V.N."/>
            <person name="Green P."/>
            <person name="Jorgensen R."/>
            <person name="Mayfield S."/>
            <person name="Mueller-Roeber B."/>
            <person name="Rajamani S."/>
            <person name="Sayre R.T."/>
            <person name="Brokstein P."/>
            <person name="Dubchak I."/>
            <person name="Goodstein D."/>
            <person name="Hornick L."/>
            <person name="Huang Y.W."/>
            <person name="Jhaveri J."/>
            <person name="Luo Y."/>
            <person name="Martinez D."/>
            <person name="Ngau W.C."/>
            <person name="Otillar B."/>
            <person name="Poliakov A."/>
            <person name="Porter A."/>
            <person name="Szajkowski L."/>
            <person name="Werner G."/>
            <person name="Zhou K."/>
            <person name="Grigoriev I.V."/>
            <person name="Rokhsar D.S."/>
            <person name="Grossman A.R."/>
        </authorList>
    </citation>
    <scope>NUCLEOTIDE SEQUENCE [LARGE SCALE GENOMIC DNA]</scope>
    <source>
        <strain evidence="3">CC-503</strain>
    </source>
</reference>
<name>A0A2K3DGG8_CHLRE</name>
<dbReference type="Proteomes" id="UP000006906">
    <property type="component" value="Chromosome 8"/>
</dbReference>
<dbReference type="InParanoid" id="A0A2K3DGG8"/>
<keyword evidence="1" id="KW-0812">Transmembrane</keyword>
<dbReference type="EMBL" id="CM008969">
    <property type="protein sequence ID" value="PNW79628.1"/>
    <property type="molecule type" value="Genomic_DNA"/>
</dbReference>
<dbReference type="AlphaFoldDB" id="A0A2K3DGG8"/>
<accession>A0A2K3DGG8</accession>
<keyword evidence="1" id="KW-1133">Transmembrane helix</keyword>
<keyword evidence="3" id="KW-1185">Reference proteome</keyword>
<gene>
    <name evidence="2" type="ORF">CHLRE_08g360650v5</name>
</gene>
<organism evidence="2 3">
    <name type="scientific">Chlamydomonas reinhardtii</name>
    <name type="common">Chlamydomonas smithii</name>
    <dbReference type="NCBI Taxonomy" id="3055"/>
    <lineage>
        <taxon>Eukaryota</taxon>
        <taxon>Viridiplantae</taxon>
        <taxon>Chlorophyta</taxon>
        <taxon>core chlorophytes</taxon>
        <taxon>Chlorophyceae</taxon>
        <taxon>CS clade</taxon>
        <taxon>Chlamydomonadales</taxon>
        <taxon>Chlamydomonadaceae</taxon>
        <taxon>Chlamydomonas</taxon>
    </lineage>
</organism>
<proteinExistence type="predicted"/>
<dbReference type="KEGG" id="cre:CHLRE_08g360650v5"/>
<evidence type="ECO:0000256" key="1">
    <source>
        <dbReference type="SAM" id="Phobius"/>
    </source>
</evidence>
<dbReference type="GeneID" id="5727869"/>